<dbReference type="Proteomes" id="UP001219518">
    <property type="component" value="Unassembled WGS sequence"/>
</dbReference>
<keyword evidence="1" id="KW-0067">ATP-binding</keyword>
<dbReference type="AlphaFoldDB" id="A0AAE1LI72"/>
<keyword evidence="1" id="KW-0347">Helicase</keyword>
<comment type="caution">
    <text evidence="1">The sequence shown here is derived from an EMBL/GenBank/DDBJ whole genome shotgun (WGS) entry which is preliminary data.</text>
</comment>
<keyword evidence="1" id="KW-0378">Hydrolase</keyword>
<keyword evidence="2" id="KW-1185">Reference proteome</keyword>
<keyword evidence="1" id="KW-0547">Nucleotide-binding</keyword>
<reference evidence="1" key="2">
    <citation type="journal article" date="2023" name="BMC Genomics">
        <title>Pest status, molecular evolution, and epigenetic factors derived from the genome assembly of Frankliniella fusca, a thysanopteran phytovirus vector.</title>
        <authorList>
            <person name="Catto M.A."/>
            <person name="Labadie P.E."/>
            <person name="Jacobson A.L."/>
            <person name="Kennedy G.G."/>
            <person name="Srinivasan R."/>
            <person name="Hunt B.G."/>
        </authorList>
    </citation>
    <scope>NUCLEOTIDE SEQUENCE</scope>
    <source>
        <strain evidence="1">PL_HMW_Pooled</strain>
    </source>
</reference>
<evidence type="ECO:0000313" key="2">
    <source>
        <dbReference type="Proteomes" id="UP001219518"/>
    </source>
</evidence>
<dbReference type="EMBL" id="JAHWGI010001008">
    <property type="protein sequence ID" value="KAK3920583.1"/>
    <property type="molecule type" value="Genomic_DNA"/>
</dbReference>
<organism evidence="1 2">
    <name type="scientific">Frankliniella fusca</name>
    <dbReference type="NCBI Taxonomy" id="407009"/>
    <lineage>
        <taxon>Eukaryota</taxon>
        <taxon>Metazoa</taxon>
        <taxon>Ecdysozoa</taxon>
        <taxon>Arthropoda</taxon>
        <taxon>Hexapoda</taxon>
        <taxon>Insecta</taxon>
        <taxon>Pterygota</taxon>
        <taxon>Neoptera</taxon>
        <taxon>Paraneoptera</taxon>
        <taxon>Thysanoptera</taxon>
        <taxon>Terebrantia</taxon>
        <taxon>Thripoidea</taxon>
        <taxon>Thripidae</taxon>
        <taxon>Frankliniella</taxon>
    </lineage>
</organism>
<name>A0AAE1LI72_9NEOP</name>
<evidence type="ECO:0000313" key="1">
    <source>
        <dbReference type="EMBL" id="KAK3920583.1"/>
    </source>
</evidence>
<proteinExistence type="predicted"/>
<gene>
    <name evidence="1" type="ORF">KUF71_009854</name>
</gene>
<sequence length="78" mass="8778">MTYVDIDILFLVPQHTTPRQASSTVVLPTRFHDRDPVCFVLLGSADQTKFRSIAGWDPSLTSTHLAGGKRRHSRCLRV</sequence>
<dbReference type="GO" id="GO:0004386">
    <property type="term" value="F:helicase activity"/>
    <property type="evidence" value="ECO:0007669"/>
    <property type="project" value="UniProtKB-KW"/>
</dbReference>
<accession>A0AAE1LI72</accession>
<protein>
    <submittedName>
        <fullName evidence="1">ATP-dependent helicase/deoxyribonuclease subunit B</fullName>
    </submittedName>
</protein>
<reference evidence="1" key="1">
    <citation type="submission" date="2021-07" db="EMBL/GenBank/DDBJ databases">
        <authorList>
            <person name="Catto M.A."/>
            <person name="Jacobson A."/>
            <person name="Kennedy G."/>
            <person name="Labadie P."/>
            <person name="Hunt B.G."/>
            <person name="Srinivasan R."/>
        </authorList>
    </citation>
    <scope>NUCLEOTIDE SEQUENCE</scope>
    <source>
        <strain evidence="1">PL_HMW_Pooled</strain>
        <tissue evidence="1">Head</tissue>
    </source>
</reference>